<feature type="region of interest" description="Disordered" evidence="1">
    <location>
        <begin position="65"/>
        <end position="91"/>
    </location>
</feature>
<keyword evidence="3" id="KW-1185">Reference proteome</keyword>
<proteinExistence type="predicted"/>
<comment type="caution">
    <text evidence="2">The sequence shown here is derived from an EMBL/GenBank/DDBJ whole genome shotgun (WGS) entry which is preliminary data.</text>
</comment>
<accession>A0AAD4LAI2</accession>
<organism evidence="2 3">
    <name type="scientific">Lactarius akahatsu</name>
    <dbReference type="NCBI Taxonomy" id="416441"/>
    <lineage>
        <taxon>Eukaryota</taxon>
        <taxon>Fungi</taxon>
        <taxon>Dikarya</taxon>
        <taxon>Basidiomycota</taxon>
        <taxon>Agaricomycotina</taxon>
        <taxon>Agaricomycetes</taxon>
        <taxon>Russulales</taxon>
        <taxon>Russulaceae</taxon>
        <taxon>Lactarius</taxon>
    </lineage>
</organism>
<evidence type="ECO:0000313" key="2">
    <source>
        <dbReference type="EMBL" id="KAH8982411.1"/>
    </source>
</evidence>
<protein>
    <submittedName>
        <fullName evidence="2">Uncharacterized protein</fullName>
    </submittedName>
</protein>
<feature type="compositionally biased region" description="Basic and acidic residues" evidence="1">
    <location>
        <begin position="9"/>
        <end position="23"/>
    </location>
</feature>
<dbReference type="EMBL" id="JAKELL010000100">
    <property type="protein sequence ID" value="KAH8982411.1"/>
    <property type="molecule type" value="Genomic_DNA"/>
</dbReference>
<dbReference type="Proteomes" id="UP001201163">
    <property type="component" value="Unassembled WGS sequence"/>
</dbReference>
<name>A0AAD4LAI2_9AGAM</name>
<feature type="compositionally biased region" description="Pro residues" evidence="1">
    <location>
        <begin position="65"/>
        <end position="77"/>
    </location>
</feature>
<dbReference type="AlphaFoldDB" id="A0AAD4LAI2"/>
<reference evidence="2" key="1">
    <citation type="submission" date="2022-01" db="EMBL/GenBank/DDBJ databases">
        <title>Comparative genomics reveals a dynamic genome evolution in the ectomycorrhizal milk-cap (Lactarius) mushrooms.</title>
        <authorList>
            <consortium name="DOE Joint Genome Institute"/>
            <person name="Lebreton A."/>
            <person name="Tang N."/>
            <person name="Kuo A."/>
            <person name="LaButti K."/>
            <person name="Drula E."/>
            <person name="Barry K."/>
            <person name="Clum A."/>
            <person name="Lipzen A."/>
            <person name="Mousain D."/>
            <person name="Ng V."/>
            <person name="Wang R."/>
            <person name="Wang X."/>
            <person name="Dai Y."/>
            <person name="Henrissat B."/>
            <person name="Grigoriev I.V."/>
            <person name="Guerin-Laguette A."/>
            <person name="Yu F."/>
            <person name="Martin F.M."/>
        </authorList>
    </citation>
    <scope>NUCLEOTIDE SEQUENCE</scope>
    <source>
        <strain evidence="2">QP</strain>
    </source>
</reference>
<feature type="region of interest" description="Disordered" evidence="1">
    <location>
        <begin position="1"/>
        <end position="23"/>
    </location>
</feature>
<evidence type="ECO:0000313" key="3">
    <source>
        <dbReference type="Proteomes" id="UP001201163"/>
    </source>
</evidence>
<evidence type="ECO:0000256" key="1">
    <source>
        <dbReference type="SAM" id="MobiDB-lite"/>
    </source>
</evidence>
<sequence>MIRLPSYTDGHRSRSRDGKLPQVDERSEQFVVESIQMALRSLAHIRAARISPAVLTAPPAEFVPPPRGVGLPSPPVPGGQQLSSDASGDVKGQTRGLLEERVERDVWHDVLDALTRLRGARRAATERGISAAVTSGGGWDENDVFMGAPGTNHDVPGCFVDPFPDLATLVGLFTLPPLAGRHTPRTKCNSPATP</sequence>
<gene>
    <name evidence="2" type="ORF">EDB92DRAFT_123812</name>
</gene>